<dbReference type="InParanoid" id="E9FR20"/>
<dbReference type="AlphaFoldDB" id="E9FR20"/>
<organism evidence="2 3">
    <name type="scientific">Daphnia pulex</name>
    <name type="common">Water flea</name>
    <dbReference type="NCBI Taxonomy" id="6669"/>
    <lineage>
        <taxon>Eukaryota</taxon>
        <taxon>Metazoa</taxon>
        <taxon>Ecdysozoa</taxon>
        <taxon>Arthropoda</taxon>
        <taxon>Crustacea</taxon>
        <taxon>Branchiopoda</taxon>
        <taxon>Diplostraca</taxon>
        <taxon>Cladocera</taxon>
        <taxon>Anomopoda</taxon>
        <taxon>Daphniidae</taxon>
        <taxon>Daphnia</taxon>
    </lineage>
</organism>
<protein>
    <submittedName>
        <fullName evidence="2">Uncharacterized protein</fullName>
    </submittedName>
</protein>
<dbReference type="OrthoDB" id="191139at2759"/>
<name>E9FR20_DAPPU</name>
<dbReference type="Proteomes" id="UP000000305">
    <property type="component" value="Unassembled WGS sequence"/>
</dbReference>
<dbReference type="OMA" id="YSKACIA"/>
<dbReference type="GO" id="GO:0016491">
    <property type="term" value="F:oxidoreductase activity"/>
    <property type="evidence" value="ECO:0007669"/>
    <property type="project" value="UniProtKB-KW"/>
</dbReference>
<dbReference type="PANTHER" id="PTHR43157">
    <property type="entry name" value="PHOSPHATIDYLINOSITOL-GLYCAN BIOSYNTHESIS CLASS F PROTEIN-RELATED"/>
    <property type="match status" value="1"/>
</dbReference>
<sequence length="332" mass="37786">MDAFRSFVYELYIMVKFIYLSAKQLFQEACRTVKPLNDPINRREEYAIITGGNRGLGFYTLLGLQASGMKVIAGCRDGRSKQQLFENLEEAGIPADSVEWINLDLSSLNSVRNFAKVVTDRNIPISLLINNAAVMFTPYGLTTDGLEQQFAVNYLGHFLLTHLLLPRLIEAGKHHRYASRIVNVASDVSYLGYLELNDLNAKFFYNRFVAYSQSKLAQVLFNEMLHDRLTQNNYPVQCYAMHPGVIQSNWYANERFLKIGLRIFGFLLKREPVAAQRVLYTAFSPELENSSGCYLSDCKVTTPATDSLCPSMRLKLWDATHKLLDIKEFGKV</sequence>
<dbReference type="SUPFAM" id="SSF51735">
    <property type="entry name" value="NAD(P)-binding Rossmann-fold domains"/>
    <property type="match status" value="1"/>
</dbReference>
<dbReference type="PANTHER" id="PTHR43157:SF31">
    <property type="entry name" value="PHOSPHATIDYLINOSITOL-GLYCAN BIOSYNTHESIS CLASS F PROTEIN"/>
    <property type="match status" value="1"/>
</dbReference>
<dbReference type="Pfam" id="PF00106">
    <property type="entry name" value="adh_short"/>
    <property type="match status" value="1"/>
</dbReference>
<gene>
    <name evidence="2" type="ORF">DAPPUDRAFT_220171</name>
</gene>
<dbReference type="EMBL" id="GL732523">
    <property type="protein sequence ID" value="EFX90081.1"/>
    <property type="molecule type" value="Genomic_DNA"/>
</dbReference>
<dbReference type="FunCoup" id="E9FR20">
    <property type="interactions" value="235"/>
</dbReference>
<evidence type="ECO:0000256" key="1">
    <source>
        <dbReference type="ARBA" id="ARBA00023002"/>
    </source>
</evidence>
<accession>E9FR20</accession>
<evidence type="ECO:0000313" key="3">
    <source>
        <dbReference type="Proteomes" id="UP000000305"/>
    </source>
</evidence>
<dbReference type="HOGENOM" id="CLU_010194_44_5_1"/>
<evidence type="ECO:0000313" key="2">
    <source>
        <dbReference type="EMBL" id="EFX90081.1"/>
    </source>
</evidence>
<dbReference type="PhylomeDB" id="E9FR20"/>
<dbReference type="eggNOG" id="KOG1208">
    <property type="taxonomic scope" value="Eukaryota"/>
</dbReference>
<dbReference type="InterPro" id="IPR036291">
    <property type="entry name" value="NAD(P)-bd_dom_sf"/>
</dbReference>
<dbReference type="KEGG" id="dpx:DAPPUDRAFT_220171"/>
<keyword evidence="3" id="KW-1185">Reference proteome</keyword>
<reference evidence="2 3" key="1">
    <citation type="journal article" date="2011" name="Science">
        <title>The ecoresponsive genome of Daphnia pulex.</title>
        <authorList>
            <person name="Colbourne J.K."/>
            <person name="Pfrender M.E."/>
            <person name="Gilbert D."/>
            <person name="Thomas W.K."/>
            <person name="Tucker A."/>
            <person name="Oakley T.H."/>
            <person name="Tokishita S."/>
            <person name="Aerts A."/>
            <person name="Arnold G.J."/>
            <person name="Basu M.K."/>
            <person name="Bauer D.J."/>
            <person name="Caceres C.E."/>
            <person name="Carmel L."/>
            <person name="Casola C."/>
            <person name="Choi J.H."/>
            <person name="Detter J.C."/>
            <person name="Dong Q."/>
            <person name="Dusheyko S."/>
            <person name="Eads B.D."/>
            <person name="Frohlich T."/>
            <person name="Geiler-Samerotte K.A."/>
            <person name="Gerlach D."/>
            <person name="Hatcher P."/>
            <person name="Jogdeo S."/>
            <person name="Krijgsveld J."/>
            <person name="Kriventseva E.V."/>
            <person name="Kultz D."/>
            <person name="Laforsch C."/>
            <person name="Lindquist E."/>
            <person name="Lopez J."/>
            <person name="Manak J.R."/>
            <person name="Muller J."/>
            <person name="Pangilinan J."/>
            <person name="Patwardhan R.P."/>
            <person name="Pitluck S."/>
            <person name="Pritham E.J."/>
            <person name="Rechtsteiner A."/>
            <person name="Rho M."/>
            <person name="Rogozin I.B."/>
            <person name="Sakarya O."/>
            <person name="Salamov A."/>
            <person name="Schaack S."/>
            <person name="Shapiro H."/>
            <person name="Shiga Y."/>
            <person name="Skalitzky C."/>
            <person name="Smith Z."/>
            <person name="Souvorov A."/>
            <person name="Sung W."/>
            <person name="Tang Z."/>
            <person name="Tsuchiya D."/>
            <person name="Tu H."/>
            <person name="Vos H."/>
            <person name="Wang M."/>
            <person name="Wolf Y.I."/>
            <person name="Yamagata H."/>
            <person name="Yamada T."/>
            <person name="Ye Y."/>
            <person name="Shaw J.R."/>
            <person name="Andrews J."/>
            <person name="Crease T.J."/>
            <person name="Tang H."/>
            <person name="Lucas S.M."/>
            <person name="Robertson H.M."/>
            <person name="Bork P."/>
            <person name="Koonin E.V."/>
            <person name="Zdobnov E.M."/>
            <person name="Grigoriev I.V."/>
            <person name="Lynch M."/>
            <person name="Boore J.L."/>
        </authorList>
    </citation>
    <scope>NUCLEOTIDE SEQUENCE [LARGE SCALE GENOMIC DNA]</scope>
</reference>
<proteinExistence type="predicted"/>
<dbReference type="InterPro" id="IPR002347">
    <property type="entry name" value="SDR_fam"/>
</dbReference>
<dbReference type="STRING" id="6669.E9FR20"/>
<dbReference type="Gene3D" id="3.40.50.720">
    <property type="entry name" value="NAD(P)-binding Rossmann-like Domain"/>
    <property type="match status" value="1"/>
</dbReference>
<keyword evidence="1" id="KW-0560">Oxidoreductase</keyword>
<dbReference type="PRINTS" id="PR00081">
    <property type="entry name" value="GDHRDH"/>
</dbReference>